<name>A0A0C2SR67_AMAMK</name>
<evidence type="ECO:0000259" key="2">
    <source>
        <dbReference type="Pfam" id="PF03184"/>
    </source>
</evidence>
<gene>
    <name evidence="3" type="ORF">M378DRAFT_1034675</name>
</gene>
<feature type="compositionally biased region" description="Acidic residues" evidence="1">
    <location>
        <begin position="704"/>
        <end position="721"/>
    </location>
</feature>
<dbReference type="InterPro" id="IPR050863">
    <property type="entry name" value="CenT-Element_Derived"/>
</dbReference>
<dbReference type="AlphaFoldDB" id="A0A0C2SR67"/>
<evidence type="ECO:0000313" key="3">
    <source>
        <dbReference type="EMBL" id="KIL56474.1"/>
    </source>
</evidence>
<keyword evidence="4" id="KW-1185">Reference proteome</keyword>
<evidence type="ECO:0000313" key="4">
    <source>
        <dbReference type="Proteomes" id="UP000054549"/>
    </source>
</evidence>
<sequence>MPRKALSATKKAQLQREERDRLMARAVLCYQQGQDNPGQGRKPSLRTVCRDLEKEYYLKKHQRITLNHNTLRNLVNGGRMRSEVNAEKSWLQKEEVKEVIDYTIEMAEWGHPFSHRRLKEHVDAIVRARLSPKFPETGVGKQWTYRFLEKHSDKLHMYVAHPLDAARGQAVNEYANGMYFDIVEKVQLRGDDGNPIAPECTFALDEAGFQANGDEGFEQVIGAKGKKVQYQQQKGTRENITVLVTICADGTAVPPAVIFKGKAYLVKWHQDNPAKASLGYSKKGWTNRIIGLEGRTRALYVDGHDSHVTREFIEHCRTNKILVPSYPAHSTHVYQSLDVGIFGPLKQEYGKRRDQHLRETGEAITKENFLKIYGEAHLKVLTPDLIQAAFQKVGIFPFNRNVVTPEMMAPSRDTSYKVFTPIIPSTPVRIVSELLVDAIQPPVNESANQGSSGLALSPSRLVRMAVPQLASSDACFMTSSSPIRSSSEPPDLQTMELSPIKRQMTTNNHLLTMGTAKERETQLREALLAKQAQIDFLKGQVLQQQATMVLQRLYCARVRRQLAAKERKVDKNGKKGGKLLGDGLPHLLTDDEFYERIKAHWEAVEVAELEQAARKQKKLDLAAELESWKKDEAERKKRNKDLDALWKTAIADWETRKAGVKASSGKIKDWMQENPRPKKSDPEFKQEKAIPKPKLRKSVAMIEQESDGEEFESPDVSDDEE</sequence>
<feature type="region of interest" description="Disordered" evidence="1">
    <location>
        <begin position="656"/>
        <end position="721"/>
    </location>
</feature>
<dbReference type="GO" id="GO:0005634">
    <property type="term" value="C:nucleus"/>
    <property type="evidence" value="ECO:0007669"/>
    <property type="project" value="TreeGrafter"/>
</dbReference>
<dbReference type="STRING" id="946122.A0A0C2SR67"/>
<feature type="compositionally biased region" description="Basic and acidic residues" evidence="1">
    <location>
        <begin position="666"/>
        <end position="690"/>
    </location>
</feature>
<reference evidence="3 4" key="1">
    <citation type="submission" date="2014-04" db="EMBL/GenBank/DDBJ databases">
        <title>Evolutionary Origins and Diversification of the Mycorrhizal Mutualists.</title>
        <authorList>
            <consortium name="DOE Joint Genome Institute"/>
            <consortium name="Mycorrhizal Genomics Consortium"/>
            <person name="Kohler A."/>
            <person name="Kuo A."/>
            <person name="Nagy L.G."/>
            <person name="Floudas D."/>
            <person name="Copeland A."/>
            <person name="Barry K.W."/>
            <person name="Cichocki N."/>
            <person name="Veneault-Fourrey C."/>
            <person name="LaButti K."/>
            <person name="Lindquist E.A."/>
            <person name="Lipzen A."/>
            <person name="Lundell T."/>
            <person name="Morin E."/>
            <person name="Murat C."/>
            <person name="Riley R."/>
            <person name="Ohm R."/>
            <person name="Sun H."/>
            <person name="Tunlid A."/>
            <person name="Henrissat B."/>
            <person name="Grigoriev I.V."/>
            <person name="Hibbett D.S."/>
            <person name="Martin F."/>
        </authorList>
    </citation>
    <scope>NUCLEOTIDE SEQUENCE [LARGE SCALE GENOMIC DNA]</scope>
    <source>
        <strain evidence="3 4">Koide BX008</strain>
    </source>
</reference>
<dbReference type="PANTHER" id="PTHR19303">
    <property type="entry name" value="TRANSPOSON"/>
    <property type="match status" value="1"/>
</dbReference>
<dbReference type="InParanoid" id="A0A0C2SR67"/>
<feature type="domain" description="DDE-1" evidence="2">
    <location>
        <begin position="238"/>
        <end position="390"/>
    </location>
</feature>
<organism evidence="3 4">
    <name type="scientific">Amanita muscaria (strain Koide BX008)</name>
    <dbReference type="NCBI Taxonomy" id="946122"/>
    <lineage>
        <taxon>Eukaryota</taxon>
        <taxon>Fungi</taxon>
        <taxon>Dikarya</taxon>
        <taxon>Basidiomycota</taxon>
        <taxon>Agaricomycotina</taxon>
        <taxon>Agaricomycetes</taxon>
        <taxon>Agaricomycetidae</taxon>
        <taxon>Agaricales</taxon>
        <taxon>Pluteineae</taxon>
        <taxon>Amanitaceae</taxon>
        <taxon>Amanita</taxon>
    </lineage>
</organism>
<accession>A0A0C2SR67</accession>
<dbReference type="Pfam" id="PF03184">
    <property type="entry name" value="DDE_1"/>
    <property type="match status" value="1"/>
</dbReference>
<dbReference type="OrthoDB" id="2668963at2759"/>
<protein>
    <recommendedName>
        <fullName evidence="2">DDE-1 domain-containing protein</fullName>
    </recommendedName>
</protein>
<dbReference type="InterPro" id="IPR004875">
    <property type="entry name" value="DDE_SF_endonuclease_dom"/>
</dbReference>
<dbReference type="EMBL" id="KN818420">
    <property type="protein sequence ID" value="KIL56474.1"/>
    <property type="molecule type" value="Genomic_DNA"/>
</dbReference>
<evidence type="ECO:0000256" key="1">
    <source>
        <dbReference type="SAM" id="MobiDB-lite"/>
    </source>
</evidence>
<dbReference type="PANTHER" id="PTHR19303:SF74">
    <property type="entry name" value="POGO TRANSPOSABLE ELEMENT WITH KRAB DOMAIN"/>
    <property type="match status" value="1"/>
</dbReference>
<proteinExistence type="predicted"/>
<dbReference type="Proteomes" id="UP000054549">
    <property type="component" value="Unassembled WGS sequence"/>
</dbReference>
<dbReference type="HOGENOM" id="CLU_025150_0_0_1"/>
<dbReference type="GO" id="GO:0003677">
    <property type="term" value="F:DNA binding"/>
    <property type="evidence" value="ECO:0007669"/>
    <property type="project" value="TreeGrafter"/>
</dbReference>